<accession>A0A1I0N2T5</accession>
<evidence type="ECO:0000256" key="3">
    <source>
        <dbReference type="ARBA" id="ARBA00022691"/>
    </source>
</evidence>
<comment type="catalytic activity">
    <reaction evidence="5 8">
        <text>a 2'-deoxycytidine in DNA + S-adenosyl-L-methionine = a 5-methyl-2'-deoxycytidine in DNA + S-adenosyl-L-homocysteine + H(+)</text>
        <dbReference type="Rhea" id="RHEA:13681"/>
        <dbReference type="Rhea" id="RHEA-COMP:11369"/>
        <dbReference type="Rhea" id="RHEA-COMP:11370"/>
        <dbReference type="ChEBI" id="CHEBI:15378"/>
        <dbReference type="ChEBI" id="CHEBI:57856"/>
        <dbReference type="ChEBI" id="CHEBI:59789"/>
        <dbReference type="ChEBI" id="CHEBI:85452"/>
        <dbReference type="ChEBI" id="CHEBI:85454"/>
        <dbReference type="EC" id="2.1.1.37"/>
    </reaction>
</comment>
<dbReference type="InterPro" id="IPR029063">
    <property type="entry name" value="SAM-dependent_MTases_sf"/>
</dbReference>
<dbReference type="GO" id="GO:0009307">
    <property type="term" value="P:DNA restriction-modification system"/>
    <property type="evidence" value="ECO:0007669"/>
    <property type="project" value="UniProtKB-KW"/>
</dbReference>
<dbReference type="PROSITE" id="PS00094">
    <property type="entry name" value="C5_MTASE_1"/>
    <property type="match status" value="1"/>
</dbReference>
<dbReference type="NCBIfam" id="TIGR00675">
    <property type="entry name" value="dcm"/>
    <property type="match status" value="1"/>
</dbReference>
<dbReference type="Gene3D" id="3.90.120.10">
    <property type="entry name" value="DNA Methylase, subunit A, domain 2"/>
    <property type="match status" value="1"/>
</dbReference>
<dbReference type="EC" id="2.1.1.37" evidence="8"/>
<evidence type="ECO:0000313" key="9">
    <source>
        <dbReference type="EMBL" id="SEV95057.1"/>
    </source>
</evidence>
<evidence type="ECO:0000256" key="1">
    <source>
        <dbReference type="ARBA" id="ARBA00022603"/>
    </source>
</evidence>
<comment type="similarity">
    <text evidence="6 7">Belongs to the class I-like SAM-binding methyltransferase superfamily. C5-methyltransferase family.</text>
</comment>
<organism evidence="9 10">
    <name type="scientific">Cognatiyoonia koreensis</name>
    <dbReference type="NCBI Taxonomy" id="364200"/>
    <lineage>
        <taxon>Bacteria</taxon>
        <taxon>Pseudomonadati</taxon>
        <taxon>Pseudomonadota</taxon>
        <taxon>Alphaproteobacteria</taxon>
        <taxon>Rhodobacterales</taxon>
        <taxon>Paracoccaceae</taxon>
        <taxon>Cognatiyoonia</taxon>
    </lineage>
</organism>
<evidence type="ECO:0000256" key="2">
    <source>
        <dbReference type="ARBA" id="ARBA00022679"/>
    </source>
</evidence>
<evidence type="ECO:0000256" key="6">
    <source>
        <dbReference type="PROSITE-ProRule" id="PRU01016"/>
    </source>
</evidence>
<protein>
    <recommendedName>
        <fullName evidence="8">Cytosine-specific methyltransferase</fullName>
        <ecNumber evidence="8">2.1.1.37</ecNumber>
    </recommendedName>
</protein>
<gene>
    <name evidence="9" type="ORF">SAMN04488515_0371</name>
</gene>
<dbReference type="SUPFAM" id="SSF53335">
    <property type="entry name" value="S-adenosyl-L-methionine-dependent methyltransferases"/>
    <property type="match status" value="1"/>
</dbReference>
<name>A0A1I0N2T5_9RHOB</name>
<dbReference type="AlphaFoldDB" id="A0A1I0N2T5"/>
<dbReference type="Pfam" id="PF00145">
    <property type="entry name" value="DNA_methylase"/>
    <property type="match status" value="1"/>
</dbReference>
<evidence type="ECO:0000256" key="4">
    <source>
        <dbReference type="ARBA" id="ARBA00022747"/>
    </source>
</evidence>
<sequence length="378" mass="41422">MHNKRFAEFFAGGGMVSAALPGWECVFANDIDAKKAASYRANHAHHRVFHQGDIAQIKGADIGATPNLIWGSFPCQDLSLAGAGAGLRGQRSGTYFEFWRIIDELADAGRAPEIVVIENVVGSLTSHGGRDFESICAAFARRGYQFGPMILDAKDFLPQSRPRLFVVGVKDVDVPASLKGGDQRVDARIIKATTGLSARTRKALIHWNLPAAQTRRRTVRQVIDPRPSDVVWHTQSQTDQLLSMMAPLHVEKVRNAAKRKAPAIGFVYKRTRHDADGRKVQRAEVRFDGVAGCLRTPGGGSSRQIVMVVDGGTIKSRLLSVREAARLMGLPERYKLPTNYNEGYHLIGDGVAVPVVRYLDQALFTPLLDQSAMMIAAE</sequence>
<keyword evidence="2 6" id="KW-0808">Transferase</keyword>
<evidence type="ECO:0000313" key="10">
    <source>
        <dbReference type="Proteomes" id="UP000199167"/>
    </source>
</evidence>
<feature type="active site" evidence="6">
    <location>
        <position position="75"/>
    </location>
</feature>
<dbReference type="PRINTS" id="PR00105">
    <property type="entry name" value="C5METTRFRASE"/>
</dbReference>
<reference evidence="9 10" key="1">
    <citation type="submission" date="2016-10" db="EMBL/GenBank/DDBJ databases">
        <authorList>
            <person name="de Groot N.N."/>
        </authorList>
    </citation>
    <scope>NUCLEOTIDE SEQUENCE [LARGE SCALE GENOMIC DNA]</scope>
    <source>
        <strain evidence="9 10">DSM 17925</strain>
    </source>
</reference>
<evidence type="ECO:0000256" key="5">
    <source>
        <dbReference type="ARBA" id="ARBA00047422"/>
    </source>
</evidence>
<keyword evidence="3 6" id="KW-0949">S-adenosyl-L-methionine</keyword>
<dbReference type="PROSITE" id="PS51679">
    <property type="entry name" value="SAM_MT_C5"/>
    <property type="match status" value="1"/>
</dbReference>
<keyword evidence="1 6" id="KW-0489">Methyltransferase</keyword>
<dbReference type="InterPro" id="IPR018117">
    <property type="entry name" value="C5_DNA_meth_AS"/>
</dbReference>
<dbReference type="Proteomes" id="UP000199167">
    <property type="component" value="Unassembled WGS sequence"/>
</dbReference>
<dbReference type="GO" id="GO:0003886">
    <property type="term" value="F:DNA (cytosine-5-)-methyltransferase activity"/>
    <property type="evidence" value="ECO:0007669"/>
    <property type="project" value="UniProtKB-EC"/>
</dbReference>
<evidence type="ECO:0000256" key="7">
    <source>
        <dbReference type="RuleBase" id="RU000416"/>
    </source>
</evidence>
<dbReference type="GO" id="GO:0032259">
    <property type="term" value="P:methylation"/>
    <property type="evidence" value="ECO:0007669"/>
    <property type="project" value="UniProtKB-KW"/>
</dbReference>
<dbReference type="InterPro" id="IPR050750">
    <property type="entry name" value="C5-MTase"/>
</dbReference>
<dbReference type="Gene3D" id="3.40.50.150">
    <property type="entry name" value="Vaccinia Virus protein VP39"/>
    <property type="match status" value="1"/>
</dbReference>
<dbReference type="InterPro" id="IPR001525">
    <property type="entry name" value="C5_MeTfrase"/>
</dbReference>
<dbReference type="PANTHER" id="PTHR46098:SF1">
    <property type="entry name" value="TRNA (CYTOSINE(38)-C(5))-METHYLTRANSFERASE"/>
    <property type="match status" value="1"/>
</dbReference>
<dbReference type="STRING" id="364200.SAMN04488515_0371"/>
<keyword evidence="10" id="KW-1185">Reference proteome</keyword>
<evidence type="ECO:0000256" key="8">
    <source>
        <dbReference type="RuleBase" id="RU000417"/>
    </source>
</evidence>
<dbReference type="PANTHER" id="PTHR46098">
    <property type="entry name" value="TRNA (CYTOSINE(38)-C(5))-METHYLTRANSFERASE"/>
    <property type="match status" value="1"/>
</dbReference>
<proteinExistence type="inferred from homology"/>
<dbReference type="EMBL" id="FOIZ01000001">
    <property type="protein sequence ID" value="SEV95057.1"/>
    <property type="molecule type" value="Genomic_DNA"/>
</dbReference>
<keyword evidence="4" id="KW-0680">Restriction system</keyword>
<dbReference type="RefSeq" id="WP_278246559.1">
    <property type="nucleotide sequence ID" value="NZ_FOIZ01000001.1"/>
</dbReference>